<feature type="compositionally biased region" description="Low complexity" evidence="1">
    <location>
        <begin position="190"/>
        <end position="205"/>
    </location>
</feature>
<feature type="chain" id="PRO_5040498491" evidence="2">
    <location>
        <begin position="31"/>
        <end position="1218"/>
    </location>
</feature>
<feature type="compositionally biased region" description="Acidic residues" evidence="1">
    <location>
        <begin position="329"/>
        <end position="355"/>
    </location>
</feature>
<feature type="compositionally biased region" description="Polar residues" evidence="1">
    <location>
        <begin position="364"/>
        <end position="373"/>
    </location>
</feature>
<dbReference type="EMBL" id="CAICTM010000079">
    <property type="protein sequence ID" value="CAB9500260.1"/>
    <property type="molecule type" value="Genomic_DNA"/>
</dbReference>
<feature type="region of interest" description="Disordered" evidence="1">
    <location>
        <begin position="989"/>
        <end position="1068"/>
    </location>
</feature>
<feature type="compositionally biased region" description="Low complexity" evidence="1">
    <location>
        <begin position="780"/>
        <end position="797"/>
    </location>
</feature>
<dbReference type="Proteomes" id="UP001153069">
    <property type="component" value="Unassembled WGS sequence"/>
</dbReference>
<feature type="compositionally biased region" description="Polar residues" evidence="1">
    <location>
        <begin position="206"/>
        <end position="217"/>
    </location>
</feature>
<reference evidence="3" key="1">
    <citation type="submission" date="2020-06" db="EMBL/GenBank/DDBJ databases">
        <authorList>
            <consortium name="Plant Systems Biology data submission"/>
        </authorList>
    </citation>
    <scope>NUCLEOTIDE SEQUENCE</scope>
    <source>
        <strain evidence="3">D6</strain>
    </source>
</reference>
<evidence type="ECO:0000313" key="4">
    <source>
        <dbReference type="Proteomes" id="UP001153069"/>
    </source>
</evidence>
<organism evidence="3 4">
    <name type="scientific">Seminavis robusta</name>
    <dbReference type="NCBI Taxonomy" id="568900"/>
    <lineage>
        <taxon>Eukaryota</taxon>
        <taxon>Sar</taxon>
        <taxon>Stramenopiles</taxon>
        <taxon>Ochrophyta</taxon>
        <taxon>Bacillariophyta</taxon>
        <taxon>Bacillariophyceae</taxon>
        <taxon>Bacillariophycidae</taxon>
        <taxon>Naviculales</taxon>
        <taxon>Naviculaceae</taxon>
        <taxon>Seminavis</taxon>
    </lineage>
</organism>
<feature type="region of interest" description="Disordered" evidence="1">
    <location>
        <begin position="308"/>
        <end position="373"/>
    </location>
</feature>
<feature type="compositionally biased region" description="Low complexity" evidence="1">
    <location>
        <begin position="243"/>
        <end position="289"/>
    </location>
</feature>
<accession>A0A9N8H5P7</accession>
<feature type="region of interest" description="Disordered" evidence="1">
    <location>
        <begin position="780"/>
        <end position="799"/>
    </location>
</feature>
<dbReference type="PANTHER" id="PTHR33472">
    <property type="entry name" value="OS01G0106600 PROTEIN"/>
    <property type="match status" value="1"/>
</dbReference>
<evidence type="ECO:0000256" key="1">
    <source>
        <dbReference type="SAM" id="MobiDB-lite"/>
    </source>
</evidence>
<protein>
    <submittedName>
        <fullName evidence="3">Calcium-binding EGF domain</fullName>
    </submittedName>
</protein>
<comment type="caution">
    <text evidence="3">The sequence shown here is derived from an EMBL/GenBank/DDBJ whole genome shotgun (WGS) entry which is preliminary data.</text>
</comment>
<sequence length="1218" mass="132046">MSRRCRNRWPFQVPVLLLVSILASTQVGRAQDVGSPMTVKASGAVSRTVPAPAPVTTTTAGGQPMQVQASGQIARKVDNPVIEKPPLDVAASGAVGRPNNANVAAQGVVDRVPPAAVASQGVVGRAPQGDTVAQGVVGREPSTLAAAQGAITREPSEAPVTTEPTSQPTHAPTTEAPVTSEPTSHPTNAPTTEEPITLEPTRLPTSLPTGTTATSEPTEVPTAVMPVSEAPTTATIITSEPTTTTPIVTSHAPTQGGGTSEPTATTTIITSAAPTEGALATPTTTQPTIQEEESTGGIMSFLDNIMGGALHSSSSSEEAATNQTAESGPLEEEDESVDSEEEAIEAESEEEVEIEPDNRAVNDTGYQSKQNTEYRNETIAFEDFESGNDHSWTNQRVAESEFFTNFLGRFGQAIDGTNAFTNTSKTYLVPPDAERVEITFDFYELDLWCHCDHLTVMICNQTVDMGVFSESGASNQSDITHKGPRSIEWFRRAEIRNADLGFSQFRDGLHHMGLSVPRRCYKENGGFLELKFNLTIDGDFEITSGGIDNINVTAYEIPPEDTDPPTIAPSPMASEQPTPHLYLDICVSDVMYDYALRQTVHRKCFDMFAKGEPADESERVGEACVEAIDDQSFRLQVKPKGTWEFQNASAWTGESLDDVPREPGTNLLNHDGFHARRSWGEGEEDDWVVAMPLMHAHEHCYSGVSEFADLLIVHVTASDSSEGNATFSHEAYAKEHYYKPGDFFWAHLVFSCQCDRDIELEPEPTGVPSPMPSISPTLLPSSSPTMVPTSAPSTAAPTEEKLEKGVSKCIASNDGSGRECHPLIGQDGTRFGRVCVELIEDEQDPNDVLNVTYTVYDQYRLTRKYLWVGEDSESQVPVIRRELSQPEPDLDAFPHYSCNFLGTRSWEKLVPIGPRCHKAKDGTVIPFSLVAHSEVAPSQRDGTVALGTIGAKAFAIDHTQGNVEDDSWYEIVNFRVACQCQYMKGSSGWRKFEGVPESPTKPPAPNPTDNPTTAPSIAPSYAPSVRPSTTPSNAPSQMPSAVPSSRSPTPAPTLECRPAWAMQGGPHPGHSHCFKTIGSVKEKNETVPYGWYNGVFHLHQPEQLTLFAEAPNDKDAAGDDECTHGMRVGQVQFSYASKVVTVKIETLSHFYMTETQAHVGPDMLPTDLEDGSYITNPMEFELIHEGLGEATQDFHYLRGCQEDNWVVVRAVVCGPFSD</sequence>
<gene>
    <name evidence="3" type="ORF">SEMRO_80_G042930.1</name>
</gene>
<feature type="compositionally biased region" description="Low complexity" evidence="1">
    <location>
        <begin position="312"/>
        <end position="327"/>
    </location>
</feature>
<evidence type="ECO:0000313" key="3">
    <source>
        <dbReference type="EMBL" id="CAB9500260.1"/>
    </source>
</evidence>
<feature type="compositionally biased region" description="Polar residues" evidence="1">
    <location>
        <begin position="162"/>
        <end position="189"/>
    </location>
</feature>
<keyword evidence="4" id="KW-1185">Reference proteome</keyword>
<dbReference type="AlphaFoldDB" id="A0A9N8H5P7"/>
<name>A0A9N8H5P7_9STRA</name>
<feature type="region of interest" description="Disordered" evidence="1">
    <location>
        <begin position="137"/>
        <end position="219"/>
    </location>
</feature>
<dbReference type="PANTHER" id="PTHR33472:SF28">
    <property type="entry name" value="BROMO AND FHA DOMAIN-CONTAINING PROTEIN DDB_G0267958"/>
    <property type="match status" value="1"/>
</dbReference>
<feature type="compositionally biased region" description="Polar residues" evidence="1">
    <location>
        <begin position="1026"/>
        <end position="1048"/>
    </location>
</feature>
<feature type="compositionally biased region" description="Pro residues" evidence="1">
    <location>
        <begin position="999"/>
        <end position="1008"/>
    </location>
</feature>
<feature type="signal peptide" evidence="2">
    <location>
        <begin position="1"/>
        <end position="30"/>
    </location>
</feature>
<feature type="region of interest" description="Disordered" evidence="1">
    <location>
        <begin position="243"/>
        <end position="292"/>
    </location>
</feature>
<proteinExistence type="predicted"/>
<evidence type="ECO:0000256" key="2">
    <source>
        <dbReference type="SAM" id="SignalP"/>
    </source>
</evidence>
<keyword evidence="2" id="KW-0732">Signal</keyword>